<gene>
    <name evidence="2" type="ORF">B9N65_02415</name>
</gene>
<dbReference type="EMBL" id="NDYN01000001">
    <property type="protein sequence ID" value="OUT09218.1"/>
    <property type="molecule type" value="Genomic_DNA"/>
</dbReference>
<feature type="compositionally biased region" description="Basic and acidic residues" evidence="1">
    <location>
        <begin position="31"/>
        <end position="45"/>
    </location>
</feature>
<dbReference type="Proteomes" id="UP000196317">
    <property type="component" value="Unassembled WGS sequence"/>
</dbReference>
<dbReference type="Gene3D" id="2.40.128.640">
    <property type="match status" value="1"/>
</dbReference>
<evidence type="ECO:0000256" key="1">
    <source>
        <dbReference type="SAM" id="MobiDB-lite"/>
    </source>
</evidence>
<dbReference type="Pfam" id="PF04170">
    <property type="entry name" value="NlpE"/>
    <property type="match status" value="1"/>
</dbReference>
<comment type="caution">
    <text evidence="2">The sequence shown here is derived from an EMBL/GenBank/DDBJ whole genome shotgun (WGS) entry which is preliminary data.</text>
</comment>
<dbReference type="AlphaFoldDB" id="A0A1Y5MKV6"/>
<name>A0A1Y5MKV6_9BACT</name>
<proteinExistence type="predicted"/>
<accession>A0A1Y5MKV6</accession>
<dbReference type="PROSITE" id="PS51257">
    <property type="entry name" value="PROKAR_LIPOPROTEIN"/>
    <property type="match status" value="1"/>
</dbReference>
<sequence>MKYLFAILISFFIIGCAKNENLKPQNQEQTQKSKEEKPLLRDEKPKKPEKLILSNSIYTSYYTTLPCSNCEGVKTILTLNKDKTYTKTMLTMDKAATLVEKGGTFDVDESAIVLKDESGALSYFVPNKNSLLQLDDKKNKRVGVLAQIYNYEPVNKAYKDSFYARFSKFKDKNGFLELVLVPSKNGAKISFYSSLKDGAPLCSFSAELIYDKGIFYLLDEKGVALSVHKTANDIFIIANDKICKNAHISGHYKREKGRSSLFGKGFFAKLTNESANADVMKFYGAKNIKRDNTKKENSYIVTSKNERIFEYTLLNGIITSIEIYSNEFKTPENISLKSNFKDIKNALVISKFQSDANNIYLKIDSHDMLVKLKNPLAQEITSLSQIPDEAQIEQITLMWNQ</sequence>
<protein>
    <submittedName>
        <fullName evidence="2">Copper homeostasis protein</fullName>
    </submittedName>
</protein>
<dbReference type="RefSeq" id="WP_087582656.1">
    <property type="nucleotide sequence ID" value="NZ_NDYN01000001.1"/>
</dbReference>
<dbReference type="InterPro" id="IPR007298">
    <property type="entry name" value="Cu-R_lipoprotein_NlpE"/>
</dbReference>
<reference evidence="2 3" key="1">
    <citation type="submission" date="2017-04" db="EMBL/GenBank/DDBJ databases">
        <title>Complete genome of Campylobacter concisus ATCC 33237T and draft genomes for an additional eight well characterized C. concisus strains.</title>
        <authorList>
            <person name="Cornelius A.J."/>
            <person name="Miller W.G."/>
            <person name="Lastovica A.J."/>
            <person name="On S.L."/>
            <person name="French N.P."/>
            <person name="Vandenberg O."/>
            <person name="Biggs P.J."/>
        </authorList>
    </citation>
    <scope>NUCLEOTIDE SEQUENCE [LARGE SCALE GENOMIC DNA]</scope>
    <source>
        <strain evidence="2 3">CCUG 19995</strain>
    </source>
</reference>
<evidence type="ECO:0000313" key="2">
    <source>
        <dbReference type="EMBL" id="OUT09218.1"/>
    </source>
</evidence>
<feature type="region of interest" description="Disordered" evidence="1">
    <location>
        <begin position="24"/>
        <end position="45"/>
    </location>
</feature>
<organism evidence="2 3">
    <name type="scientific">Campylobacter concisus</name>
    <dbReference type="NCBI Taxonomy" id="199"/>
    <lineage>
        <taxon>Bacteria</taxon>
        <taxon>Pseudomonadati</taxon>
        <taxon>Campylobacterota</taxon>
        <taxon>Epsilonproteobacteria</taxon>
        <taxon>Campylobacterales</taxon>
        <taxon>Campylobacteraceae</taxon>
        <taxon>Campylobacter</taxon>
    </lineage>
</organism>
<evidence type="ECO:0000313" key="3">
    <source>
        <dbReference type="Proteomes" id="UP000196317"/>
    </source>
</evidence>